<accession>A0A5J5ELA7</accession>
<sequence length="227" mass="25877">MLYTPMDYTWDIFNRLPLFEDAQQALSKDLIQTSEVSMLRDLFRRHNLHTRLGLIMLHRHFSVYSGEKVVEYNGVATPWDVGDATEVFGGRLVPRCWAFFDGKLCPTEFKFEPPRRGAAPNVTEFPSEFVDEFFNFISKRGLDGLLGLTVFDSVGGFSGPREAERTVGRVSITLPVDMWTREFEEGVEGTEPTETAWTFGCHESMDDSGLMNARICWVCHECCPPSR</sequence>
<evidence type="ECO:0000313" key="1">
    <source>
        <dbReference type="EMBL" id="KAA8896200.1"/>
    </source>
</evidence>
<reference evidence="1 2" key="1">
    <citation type="submission" date="2019-09" db="EMBL/GenBank/DDBJ databases">
        <title>Draft genome of the ectomycorrhizal ascomycete Sphaerosporella brunnea.</title>
        <authorList>
            <consortium name="DOE Joint Genome Institute"/>
            <person name="Benucci G.M."/>
            <person name="Marozzi G."/>
            <person name="Antonielli L."/>
            <person name="Sanchez S."/>
            <person name="Marco P."/>
            <person name="Wang X."/>
            <person name="Falini L.B."/>
            <person name="Barry K."/>
            <person name="Haridas S."/>
            <person name="Lipzen A."/>
            <person name="Labutti K."/>
            <person name="Grigoriev I.V."/>
            <person name="Murat C."/>
            <person name="Martin F."/>
            <person name="Albertini E."/>
            <person name="Donnini D."/>
            <person name="Bonito G."/>
        </authorList>
    </citation>
    <scope>NUCLEOTIDE SEQUENCE [LARGE SCALE GENOMIC DNA]</scope>
    <source>
        <strain evidence="1 2">Sb_GMNB300</strain>
    </source>
</reference>
<dbReference type="EMBL" id="VXIS01000223">
    <property type="protein sequence ID" value="KAA8896200.1"/>
    <property type="molecule type" value="Genomic_DNA"/>
</dbReference>
<dbReference type="AlphaFoldDB" id="A0A5J5ELA7"/>
<proteinExistence type="predicted"/>
<dbReference type="Proteomes" id="UP000326924">
    <property type="component" value="Unassembled WGS sequence"/>
</dbReference>
<dbReference type="InParanoid" id="A0A5J5ELA7"/>
<comment type="caution">
    <text evidence="1">The sequence shown here is derived from an EMBL/GenBank/DDBJ whole genome shotgun (WGS) entry which is preliminary data.</text>
</comment>
<organism evidence="1 2">
    <name type="scientific">Sphaerosporella brunnea</name>
    <dbReference type="NCBI Taxonomy" id="1250544"/>
    <lineage>
        <taxon>Eukaryota</taxon>
        <taxon>Fungi</taxon>
        <taxon>Dikarya</taxon>
        <taxon>Ascomycota</taxon>
        <taxon>Pezizomycotina</taxon>
        <taxon>Pezizomycetes</taxon>
        <taxon>Pezizales</taxon>
        <taxon>Pyronemataceae</taxon>
        <taxon>Sphaerosporella</taxon>
    </lineage>
</organism>
<protein>
    <submittedName>
        <fullName evidence="1">Uncharacterized protein</fullName>
    </submittedName>
</protein>
<gene>
    <name evidence="1" type="ORF">FN846DRAFT_965870</name>
</gene>
<keyword evidence="2" id="KW-1185">Reference proteome</keyword>
<evidence type="ECO:0000313" key="2">
    <source>
        <dbReference type="Proteomes" id="UP000326924"/>
    </source>
</evidence>
<dbReference type="OrthoDB" id="2322999at2759"/>
<name>A0A5J5ELA7_9PEZI</name>